<proteinExistence type="inferred from homology"/>
<dbReference type="Pfam" id="PF03632">
    <property type="entry name" value="Glyco_hydro_65m"/>
    <property type="match status" value="1"/>
</dbReference>
<dbReference type="EMBL" id="BMCJ01000002">
    <property type="protein sequence ID" value="GGC84363.1"/>
    <property type="molecule type" value="Genomic_DNA"/>
</dbReference>
<protein>
    <submittedName>
        <fullName evidence="7">Maltose phosphorylase</fullName>
    </submittedName>
</protein>
<evidence type="ECO:0000313" key="7">
    <source>
        <dbReference type="EMBL" id="GGC84363.1"/>
    </source>
</evidence>
<comment type="similarity">
    <text evidence="1">Belongs to the glycosyl hydrolase 65 family.</text>
</comment>
<dbReference type="InterPro" id="IPR017045">
    <property type="entry name" value="Malt_Pase/Glycosyl_Hdrlase"/>
</dbReference>
<evidence type="ECO:0000256" key="1">
    <source>
        <dbReference type="ARBA" id="ARBA00006768"/>
    </source>
</evidence>
<feature type="domain" description="Glycoside hydrolase family 65 N-terminal" evidence="6">
    <location>
        <begin position="8"/>
        <end position="240"/>
    </location>
</feature>
<dbReference type="Proteomes" id="UP000619534">
    <property type="component" value="Unassembled WGS sequence"/>
</dbReference>
<dbReference type="SUPFAM" id="SSF48208">
    <property type="entry name" value="Six-hairpin glycosidases"/>
    <property type="match status" value="1"/>
</dbReference>
<accession>A0ABQ1NST9</accession>
<organism evidence="7 8">
    <name type="scientific">Thalassobacillus devorans</name>
    <dbReference type="NCBI Taxonomy" id="279813"/>
    <lineage>
        <taxon>Bacteria</taxon>
        <taxon>Bacillati</taxon>
        <taxon>Bacillota</taxon>
        <taxon>Bacilli</taxon>
        <taxon>Bacillales</taxon>
        <taxon>Bacillaceae</taxon>
        <taxon>Thalassobacillus</taxon>
    </lineage>
</organism>
<evidence type="ECO:0000256" key="2">
    <source>
        <dbReference type="ARBA" id="ARBA00022676"/>
    </source>
</evidence>
<dbReference type="InterPro" id="IPR037018">
    <property type="entry name" value="GH65_N"/>
</dbReference>
<dbReference type="InterPro" id="IPR011013">
    <property type="entry name" value="Gal_mutarotase_sf_dom"/>
</dbReference>
<evidence type="ECO:0000259" key="6">
    <source>
        <dbReference type="Pfam" id="PF03636"/>
    </source>
</evidence>
<keyword evidence="3" id="KW-0808">Transferase</keyword>
<feature type="domain" description="Glycoside hydrolase family 65 C-terminal" evidence="5">
    <location>
        <begin position="670"/>
        <end position="730"/>
    </location>
</feature>
<dbReference type="Pfam" id="PF03636">
    <property type="entry name" value="Glyco_hydro_65N"/>
    <property type="match status" value="1"/>
</dbReference>
<keyword evidence="2" id="KW-0328">Glycosyltransferase</keyword>
<reference evidence="8" key="1">
    <citation type="journal article" date="2019" name="Int. J. Syst. Evol. Microbiol.">
        <title>The Global Catalogue of Microorganisms (GCM) 10K type strain sequencing project: providing services to taxonomists for standard genome sequencing and annotation.</title>
        <authorList>
            <consortium name="The Broad Institute Genomics Platform"/>
            <consortium name="The Broad Institute Genome Sequencing Center for Infectious Disease"/>
            <person name="Wu L."/>
            <person name="Ma J."/>
        </authorList>
    </citation>
    <scope>NUCLEOTIDE SEQUENCE [LARGE SCALE GENOMIC DNA]</scope>
    <source>
        <strain evidence="8">CCM 7282</strain>
    </source>
</reference>
<dbReference type="Gene3D" id="2.60.420.10">
    <property type="entry name" value="Maltose phosphorylase, domain 3"/>
    <property type="match status" value="1"/>
</dbReference>
<gene>
    <name evidence="7" type="ORF">GCM10007216_13790</name>
</gene>
<dbReference type="PIRSF" id="PIRSF036289">
    <property type="entry name" value="Glycosyl_hydrolase_malt_phosph"/>
    <property type="match status" value="1"/>
</dbReference>
<comment type="caution">
    <text evidence="7">The sequence shown here is derived from an EMBL/GenBank/DDBJ whole genome shotgun (WGS) entry which is preliminary data.</text>
</comment>
<dbReference type="InterPro" id="IPR005195">
    <property type="entry name" value="Glyco_hydro_65_M"/>
</dbReference>
<dbReference type="InterPro" id="IPR005194">
    <property type="entry name" value="Glyco_hydro_65_C"/>
</dbReference>
<dbReference type="Pfam" id="PF03633">
    <property type="entry name" value="Glyco_hydro_65C"/>
    <property type="match status" value="1"/>
</dbReference>
<dbReference type="InterPro" id="IPR005196">
    <property type="entry name" value="Glyco_hydro_65_N"/>
</dbReference>
<dbReference type="Gene3D" id="1.50.10.10">
    <property type="match status" value="1"/>
</dbReference>
<dbReference type="RefSeq" id="WP_062441922.1">
    <property type="nucleotide sequence ID" value="NZ_BMCJ01000002.1"/>
</dbReference>
<dbReference type="PANTHER" id="PTHR11051">
    <property type="entry name" value="GLYCOSYL HYDROLASE-RELATED"/>
    <property type="match status" value="1"/>
</dbReference>
<dbReference type="PANTHER" id="PTHR11051:SF8">
    <property type="entry name" value="PROTEIN-GLUCOSYLGALACTOSYLHYDROXYLYSINE GLUCOSIDASE"/>
    <property type="match status" value="1"/>
</dbReference>
<dbReference type="InterPro" id="IPR008928">
    <property type="entry name" value="6-hairpin_glycosidase_sf"/>
</dbReference>
<evidence type="ECO:0000259" key="4">
    <source>
        <dbReference type="Pfam" id="PF03632"/>
    </source>
</evidence>
<dbReference type="SUPFAM" id="SSF74650">
    <property type="entry name" value="Galactose mutarotase-like"/>
    <property type="match status" value="1"/>
</dbReference>
<keyword evidence="8" id="KW-1185">Reference proteome</keyword>
<evidence type="ECO:0000256" key="3">
    <source>
        <dbReference type="ARBA" id="ARBA00022679"/>
    </source>
</evidence>
<evidence type="ECO:0000259" key="5">
    <source>
        <dbReference type="Pfam" id="PF03633"/>
    </source>
</evidence>
<dbReference type="Gene3D" id="2.70.98.40">
    <property type="entry name" value="Glycoside hydrolase, family 65, N-terminal domain"/>
    <property type="match status" value="1"/>
</dbReference>
<dbReference type="InterPro" id="IPR012341">
    <property type="entry name" value="6hp_glycosidase-like_sf"/>
</dbReference>
<sequence length="743" mass="85113">MTNLKLSEDTFNLKKINKYATLMTLGNGYIGLRGTHEENYFNQKRGFYVAGIYNYSEAGEPEEIVNLPDVVGHEIEIDGQVFSSLTGKKLSYDRTLHMDRGEVITRYLWEREDGLRLQFAFHRLVAKHDLHVIASKVMITSMNRDVTVKLRTGIDAQQTNHGRQHVKEKHVQVHEEKYLQGTYETTNSGQTITLFSACAYSHDCPVNFFAKNRQLLSESVISLGEDESFQLEKFTTVETSNDGDVSGSRDIGLEKVKHLTAQGYDEILKQSARAWKQFWDANRIEIHSPNPMDQKAIDFAQYHLEIMTPKHSNNISIGAKGLTGEGYKGHVFWDSEIFMLPYHLYNDPEVARQLLEYRYQRMPEAKNLATEHGYHGAQFPWESARTGKEETPKYAAINIRTGERQKVASALAEHHIVADIAFAVLHYYRGTGDEDFMKEKGLEMLVETSKFWLSRAEEVDGRLQLLGVIGPDEYTEFIDNNAYTNYMVHYTVQETLDLLRGVDSENQQQIKEMENFLDRLYLPEVNADNLIPQDDTFLNKPIIDLAPYKQQQGSQSILLDYSRTEVNEMQILKQADVVMLLFLLPDLFSRDVVEANYRYYEARTIHDSSLSKAIHAILAMRCGHKTTAYQFFQEACLIDLGPNPHSSDDGIHAASLGSIWLALFNFLNLNFTGERFKIDPVLPDTWTYFKFPFSYRGRRIVVEVSDQNLKLSNVYGKPIGVEVGGNSYQLTDYIEIPLPQIVT</sequence>
<feature type="domain" description="Glycoside hydrolase family 65 central catalytic" evidence="4">
    <location>
        <begin position="299"/>
        <end position="660"/>
    </location>
</feature>
<name>A0ABQ1NST9_9BACI</name>
<evidence type="ECO:0000313" key="8">
    <source>
        <dbReference type="Proteomes" id="UP000619534"/>
    </source>
</evidence>